<dbReference type="RefSeq" id="WP_213534807.1">
    <property type="nucleotide sequence ID" value="NZ_BOVQ01000004.1"/>
</dbReference>
<feature type="domain" description="Core-binding (CB)" evidence="11">
    <location>
        <begin position="17"/>
        <end position="119"/>
    </location>
</feature>
<proteinExistence type="predicted"/>
<evidence type="ECO:0000256" key="1">
    <source>
        <dbReference type="ARBA" id="ARBA00004496"/>
    </source>
</evidence>
<dbReference type="PROSITE" id="PS51898">
    <property type="entry name" value="TYR_RECOMBINASE"/>
    <property type="match status" value="1"/>
</dbReference>
<dbReference type="Gene3D" id="1.10.150.130">
    <property type="match status" value="1"/>
</dbReference>
<dbReference type="InterPro" id="IPR002104">
    <property type="entry name" value="Integrase_catalytic"/>
</dbReference>
<keyword evidence="2" id="KW-0963">Cytoplasm</keyword>
<dbReference type="PROSITE" id="PS51900">
    <property type="entry name" value="CB"/>
    <property type="match status" value="1"/>
</dbReference>
<evidence type="ECO:0000259" key="10">
    <source>
        <dbReference type="PROSITE" id="PS51898"/>
    </source>
</evidence>
<dbReference type="InterPro" id="IPR013762">
    <property type="entry name" value="Integrase-like_cat_sf"/>
</dbReference>
<keyword evidence="4" id="KW-0159">Chromosome partition</keyword>
<dbReference type="Pfam" id="PF00589">
    <property type="entry name" value="Phage_integrase"/>
    <property type="match status" value="1"/>
</dbReference>
<keyword evidence="8" id="KW-0131">Cell cycle</keyword>
<dbReference type="PANTHER" id="PTHR30349:SF77">
    <property type="entry name" value="TYROSINE RECOMBINASE XERC"/>
    <property type="match status" value="1"/>
</dbReference>
<protein>
    <submittedName>
        <fullName evidence="12">Tyrosine recombinase XerS</fullName>
    </submittedName>
</protein>
<gene>
    <name evidence="12" type="primary">xerS</name>
    <name evidence="12" type="ORF">ACFO26_05995</name>
</gene>
<dbReference type="Proteomes" id="UP001595987">
    <property type="component" value="Unassembled WGS sequence"/>
</dbReference>
<reference evidence="13" key="1">
    <citation type="journal article" date="2019" name="Int. J. Syst. Evol. Microbiol.">
        <title>The Global Catalogue of Microorganisms (GCM) 10K type strain sequencing project: providing services to taxonomists for standard genome sequencing and annotation.</title>
        <authorList>
            <consortium name="The Broad Institute Genomics Platform"/>
            <consortium name="The Broad Institute Genome Sequencing Center for Infectious Disease"/>
            <person name="Wu L."/>
            <person name="Ma J."/>
        </authorList>
    </citation>
    <scope>NUCLEOTIDE SEQUENCE [LARGE SCALE GENOMIC DNA]</scope>
    <source>
        <strain evidence="13">CCUG 63287</strain>
    </source>
</reference>
<keyword evidence="6 9" id="KW-0238">DNA-binding</keyword>
<evidence type="ECO:0000256" key="5">
    <source>
        <dbReference type="ARBA" id="ARBA00022908"/>
    </source>
</evidence>
<name>A0ABV9JDS8_9LACT</name>
<dbReference type="InterPro" id="IPR011010">
    <property type="entry name" value="DNA_brk_join_enz"/>
</dbReference>
<dbReference type="InterPro" id="IPR010998">
    <property type="entry name" value="Integrase_recombinase_N"/>
</dbReference>
<evidence type="ECO:0000256" key="2">
    <source>
        <dbReference type="ARBA" id="ARBA00022490"/>
    </source>
</evidence>
<keyword evidence="13" id="KW-1185">Reference proteome</keyword>
<comment type="caution">
    <text evidence="12">The sequence shown here is derived from an EMBL/GenBank/DDBJ whole genome shotgun (WGS) entry which is preliminary data.</text>
</comment>
<dbReference type="CDD" id="cd00397">
    <property type="entry name" value="DNA_BRE_C"/>
    <property type="match status" value="1"/>
</dbReference>
<keyword evidence="3" id="KW-0132">Cell division</keyword>
<evidence type="ECO:0000256" key="6">
    <source>
        <dbReference type="ARBA" id="ARBA00023125"/>
    </source>
</evidence>
<dbReference type="PANTHER" id="PTHR30349">
    <property type="entry name" value="PHAGE INTEGRASE-RELATED"/>
    <property type="match status" value="1"/>
</dbReference>
<dbReference type="InterPro" id="IPR050090">
    <property type="entry name" value="Tyrosine_recombinase_XerCD"/>
</dbReference>
<evidence type="ECO:0000256" key="9">
    <source>
        <dbReference type="PROSITE-ProRule" id="PRU01248"/>
    </source>
</evidence>
<evidence type="ECO:0000256" key="3">
    <source>
        <dbReference type="ARBA" id="ARBA00022618"/>
    </source>
</evidence>
<evidence type="ECO:0000256" key="7">
    <source>
        <dbReference type="ARBA" id="ARBA00023172"/>
    </source>
</evidence>
<dbReference type="Gene3D" id="1.10.443.10">
    <property type="entry name" value="Intergrase catalytic core"/>
    <property type="match status" value="1"/>
</dbReference>
<comment type="subcellular location">
    <subcellularLocation>
        <location evidence="1">Cytoplasm</location>
    </subcellularLocation>
</comment>
<evidence type="ECO:0000259" key="11">
    <source>
        <dbReference type="PROSITE" id="PS51900"/>
    </source>
</evidence>
<dbReference type="SUPFAM" id="SSF56349">
    <property type="entry name" value="DNA breaking-rejoining enzymes"/>
    <property type="match status" value="1"/>
</dbReference>
<sequence length="349" mass="40606">MNQKQLQFKAKAEKIKTQLPWFVGEYYESKLIASYSTATLYDYLLEFRRFFAWLIERKISQASCIQKISLKDLEVLPKKSVEAFLIELREVLNTESTTNHENSLHRSLAALKALYRYLTEESEDENGNPYFERNVMSRIHLRKKEETLSYRASQLSGKLFLGNETQAFLNFIDNDYEKSLTNKQAQKCFVRNKSRDLAIVALFLASGIRNAELVALDRKDLNIETMKVHVWRKEGKADSVRIAKFAKPYLENYIKIREVNEEALFLTHYQHQFLRISSASINHLVSKYSQAFKVRVTPHMLRHTLATRLYELTGSQVLVSQQLGHASTQVTDLYTHIVDSSYRDALDSL</sequence>
<organism evidence="12 13">
    <name type="scientific">Lactococcus nasutitermitis</name>
    <dbReference type="NCBI Taxonomy" id="1652957"/>
    <lineage>
        <taxon>Bacteria</taxon>
        <taxon>Bacillati</taxon>
        <taxon>Bacillota</taxon>
        <taxon>Bacilli</taxon>
        <taxon>Lactobacillales</taxon>
        <taxon>Streptococcaceae</taxon>
        <taxon>Lactococcus</taxon>
    </lineage>
</organism>
<keyword evidence="7" id="KW-0233">DNA recombination</keyword>
<feature type="domain" description="Tyr recombinase" evidence="10">
    <location>
        <begin position="154"/>
        <end position="347"/>
    </location>
</feature>
<evidence type="ECO:0000256" key="4">
    <source>
        <dbReference type="ARBA" id="ARBA00022829"/>
    </source>
</evidence>
<keyword evidence="5" id="KW-0229">DNA integration</keyword>
<evidence type="ECO:0000256" key="8">
    <source>
        <dbReference type="ARBA" id="ARBA00023306"/>
    </source>
</evidence>
<evidence type="ECO:0000313" key="12">
    <source>
        <dbReference type="EMBL" id="MFC4652456.1"/>
    </source>
</evidence>
<dbReference type="InterPro" id="IPR044068">
    <property type="entry name" value="CB"/>
</dbReference>
<accession>A0ABV9JDS8</accession>
<dbReference type="EMBL" id="JBHSGD010000005">
    <property type="protein sequence ID" value="MFC4652456.1"/>
    <property type="molecule type" value="Genomic_DNA"/>
</dbReference>
<dbReference type="NCBIfam" id="NF003462">
    <property type="entry name" value="PRK05084.1"/>
    <property type="match status" value="1"/>
</dbReference>
<evidence type="ECO:0000313" key="13">
    <source>
        <dbReference type="Proteomes" id="UP001595987"/>
    </source>
</evidence>